<keyword evidence="5" id="KW-0804">Transcription</keyword>
<dbReference type="CDD" id="cd00067">
    <property type="entry name" value="GAL4"/>
    <property type="match status" value="1"/>
</dbReference>
<dbReference type="InterPro" id="IPR007219">
    <property type="entry name" value="XnlR_reg_dom"/>
</dbReference>
<feature type="compositionally biased region" description="Low complexity" evidence="7">
    <location>
        <begin position="90"/>
        <end position="99"/>
    </location>
</feature>
<dbReference type="PROSITE" id="PS00463">
    <property type="entry name" value="ZN2_CY6_FUNGAL_1"/>
    <property type="match status" value="1"/>
</dbReference>
<feature type="compositionally biased region" description="Low complexity" evidence="7">
    <location>
        <begin position="171"/>
        <end position="189"/>
    </location>
</feature>
<dbReference type="EMBL" id="JACYCD010000241">
    <property type="protein sequence ID" value="KAF8698934.1"/>
    <property type="molecule type" value="Genomic_DNA"/>
</dbReference>
<evidence type="ECO:0000313" key="10">
    <source>
        <dbReference type="Proteomes" id="UP000602905"/>
    </source>
</evidence>
<evidence type="ECO:0000259" key="8">
    <source>
        <dbReference type="PROSITE" id="PS50048"/>
    </source>
</evidence>
<feature type="region of interest" description="Disordered" evidence="7">
    <location>
        <begin position="1"/>
        <end position="25"/>
    </location>
</feature>
<proteinExistence type="predicted"/>
<evidence type="ECO:0000256" key="7">
    <source>
        <dbReference type="SAM" id="MobiDB-lite"/>
    </source>
</evidence>
<dbReference type="OrthoDB" id="3163292at2759"/>
<dbReference type="Proteomes" id="UP000602905">
    <property type="component" value="Unassembled WGS sequence"/>
</dbReference>
<feature type="domain" description="Zn(2)-C6 fungal-type" evidence="8">
    <location>
        <begin position="26"/>
        <end position="60"/>
    </location>
</feature>
<dbReference type="SUPFAM" id="SSF57701">
    <property type="entry name" value="Zn2/Cys6 DNA-binding domain"/>
    <property type="match status" value="1"/>
</dbReference>
<keyword evidence="4" id="KW-0238">DNA-binding</keyword>
<reference evidence="9" key="1">
    <citation type="submission" date="2020-09" db="EMBL/GenBank/DDBJ databases">
        <title>Comparative genome analyses of four rice-infecting Rhizoctonia solani isolates reveal extensive enrichment of homogalacturonan modification genes.</title>
        <authorList>
            <person name="Lee D.-Y."/>
            <person name="Jeon J."/>
            <person name="Kim K.-T."/>
            <person name="Cheong K."/>
            <person name="Song H."/>
            <person name="Choi G."/>
            <person name="Ko J."/>
            <person name="Opiyo S.O."/>
            <person name="Zuo S."/>
            <person name="Madhav S."/>
            <person name="Lee Y.-H."/>
            <person name="Wang G.-L."/>
        </authorList>
    </citation>
    <scope>NUCLEOTIDE SEQUENCE</scope>
    <source>
        <strain evidence="9">AG1-IA WGL</strain>
    </source>
</reference>
<feature type="non-terminal residue" evidence="9">
    <location>
        <position position="720"/>
    </location>
</feature>
<feature type="compositionally biased region" description="Polar residues" evidence="7">
    <location>
        <begin position="158"/>
        <end position="167"/>
    </location>
</feature>
<feature type="compositionally biased region" description="Polar residues" evidence="7">
    <location>
        <begin position="107"/>
        <end position="118"/>
    </location>
</feature>
<gene>
    <name evidence="9" type="ORF">RHS03_07484</name>
</gene>
<name>A0A8H7LRZ3_9AGAM</name>
<dbReference type="PANTHER" id="PTHR31845:SF19">
    <property type="entry name" value="TRANSCRIPTION FACTOR DOMAIN-CONTAINING PROTEIN"/>
    <property type="match status" value="1"/>
</dbReference>
<evidence type="ECO:0000256" key="4">
    <source>
        <dbReference type="ARBA" id="ARBA00023125"/>
    </source>
</evidence>
<dbReference type="Gene3D" id="4.10.240.10">
    <property type="entry name" value="Zn(2)-C6 fungal-type DNA-binding domain"/>
    <property type="match status" value="1"/>
</dbReference>
<evidence type="ECO:0000256" key="6">
    <source>
        <dbReference type="ARBA" id="ARBA00023242"/>
    </source>
</evidence>
<keyword evidence="2" id="KW-0479">Metal-binding</keyword>
<keyword evidence="3" id="KW-0805">Transcription regulation</keyword>
<dbReference type="InterPro" id="IPR036864">
    <property type="entry name" value="Zn2-C6_fun-type_DNA-bd_sf"/>
</dbReference>
<protein>
    <submittedName>
        <fullName evidence="9">Fungal specific transcription factor domain</fullName>
    </submittedName>
</protein>
<feature type="region of interest" description="Disordered" evidence="7">
    <location>
        <begin position="90"/>
        <end position="118"/>
    </location>
</feature>
<organism evidence="9 10">
    <name type="scientific">Rhizoctonia solani</name>
    <dbReference type="NCBI Taxonomy" id="456999"/>
    <lineage>
        <taxon>Eukaryota</taxon>
        <taxon>Fungi</taxon>
        <taxon>Dikarya</taxon>
        <taxon>Basidiomycota</taxon>
        <taxon>Agaricomycotina</taxon>
        <taxon>Agaricomycetes</taxon>
        <taxon>Cantharellales</taxon>
        <taxon>Ceratobasidiaceae</taxon>
        <taxon>Rhizoctonia</taxon>
    </lineage>
</organism>
<feature type="region of interest" description="Disordered" evidence="7">
    <location>
        <begin position="148"/>
        <end position="209"/>
    </location>
</feature>
<sequence length="720" mass="79821">MDTNESQGVGETTRSGDNTPKPRGRACTECRSIKVKCENQHTMLDGPCARCSRLSLECVYQEKKRGRKPRHGNPYAVDGSSEIMLQHSMSPVDSAPSSSRLPIHSPAASTSQTSSYVNSARHYGDARFEQEHSLRGLPVSPFTSITSPDVSSVRDSHPMQNTKTSPHFTIGAGTTVESSSGSGSATNASLDPDRSLKLMGSTKEPHPKDATAGIYSLANILADSRPASPINTVPITSLSHDTKPQDNYDTPVSMGFLQEAEVPELFRLYHEFLNPLIALLDPALHTPTYVRTRSSVLFTAILTVSCRFARPNVWENCNSLGQTLLGRALADGICSIEYVQALSLLTFWKDSRDSSSWRKVGLAIRMAYELNLHEPRTEPLSPDELLAREQLNKERTWLHVFAELVCYDMTTAMQRNKPQMVPNYSLPDAIEWLGDHPDFPCNADAMLVISSSFGGIRLLCHSLFSSMTTANKAAFEPLMRHVSNLLDERIKRWINTDQRINLAPVSRALLKFQSLNLKLLVAELKLLNLIQPQLTATRMQTLECIKCAMDVLRHVITELVPNGSIIYCQDMLAISCAYAGVWLFKQLPHVDEGLSNEIIDVFNGVSNACRALARQKGDTPSHFVQFFDHLVRNARSHTTLDASRQVHSAISVKTATGPGQVSASMPESVNRYVVPELIPPLEGMDYQWTNVMNGLNDWWRNFNYLGADAVKSDFAMGNPM</sequence>
<evidence type="ECO:0000313" key="9">
    <source>
        <dbReference type="EMBL" id="KAF8698934.1"/>
    </source>
</evidence>
<dbReference type="SMART" id="SM00066">
    <property type="entry name" value="GAL4"/>
    <property type="match status" value="1"/>
</dbReference>
<dbReference type="CDD" id="cd12148">
    <property type="entry name" value="fungal_TF_MHR"/>
    <property type="match status" value="1"/>
</dbReference>
<dbReference type="GO" id="GO:0008270">
    <property type="term" value="F:zinc ion binding"/>
    <property type="evidence" value="ECO:0007669"/>
    <property type="project" value="InterPro"/>
</dbReference>
<evidence type="ECO:0000256" key="5">
    <source>
        <dbReference type="ARBA" id="ARBA00023163"/>
    </source>
</evidence>
<keyword evidence="6" id="KW-0539">Nucleus</keyword>
<dbReference type="GO" id="GO:0000981">
    <property type="term" value="F:DNA-binding transcription factor activity, RNA polymerase II-specific"/>
    <property type="evidence" value="ECO:0007669"/>
    <property type="project" value="InterPro"/>
</dbReference>
<dbReference type="GO" id="GO:0006351">
    <property type="term" value="P:DNA-templated transcription"/>
    <property type="evidence" value="ECO:0007669"/>
    <property type="project" value="InterPro"/>
</dbReference>
<dbReference type="InterPro" id="IPR001138">
    <property type="entry name" value="Zn2Cys6_DnaBD"/>
</dbReference>
<comment type="subcellular location">
    <subcellularLocation>
        <location evidence="1">Nucleus</location>
    </subcellularLocation>
</comment>
<comment type="caution">
    <text evidence="9">The sequence shown here is derived from an EMBL/GenBank/DDBJ whole genome shotgun (WGS) entry which is preliminary data.</text>
</comment>
<dbReference type="GO" id="GO:0005634">
    <property type="term" value="C:nucleus"/>
    <property type="evidence" value="ECO:0007669"/>
    <property type="project" value="UniProtKB-SubCell"/>
</dbReference>
<dbReference type="PANTHER" id="PTHR31845">
    <property type="entry name" value="FINGER DOMAIN PROTEIN, PUTATIVE-RELATED"/>
    <property type="match status" value="1"/>
</dbReference>
<evidence type="ECO:0000256" key="3">
    <source>
        <dbReference type="ARBA" id="ARBA00023015"/>
    </source>
</evidence>
<dbReference type="Pfam" id="PF00172">
    <property type="entry name" value="Zn_clus"/>
    <property type="match status" value="1"/>
</dbReference>
<dbReference type="InterPro" id="IPR051089">
    <property type="entry name" value="prtT"/>
</dbReference>
<evidence type="ECO:0000256" key="2">
    <source>
        <dbReference type="ARBA" id="ARBA00022723"/>
    </source>
</evidence>
<evidence type="ECO:0000256" key="1">
    <source>
        <dbReference type="ARBA" id="ARBA00004123"/>
    </source>
</evidence>
<dbReference type="Pfam" id="PF04082">
    <property type="entry name" value="Fungal_trans"/>
    <property type="match status" value="1"/>
</dbReference>
<accession>A0A8H7LRZ3</accession>
<dbReference type="AlphaFoldDB" id="A0A8H7LRZ3"/>
<dbReference type="GO" id="GO:0000976">
    <property type="term" value="F:transcription cis-regulatory region binding"/>
    <property type="evidence" value="ECO:0007669"/>
    <property type="project" value="TreeGrafter"/>
</dbReference>
<feature type="compositionally biased region" description="Polar residues" evidence="7">
    <location>
        <begin position="1"/>
        <end position="18"/>
    </location>
</feature>
<dbReference type="PROSITE" id="PS50048">
    <property type="entry name" value="ZN2_CY6_FUNGAL_2"/>
    <property type="match status" value="1"/>
</dbReference>